<feature type="binding site" evidence="6">
    <location>
        <position position="218"/>
    </location>
    <ligand>
        <name>S-adenosyl-L-methionine</name>
        <dbReference type="ChEBI" id="CHEBI:59789"/>
    </ligand>
</feature>
<evidence type="ECO:0000259" key="7">
    <source>
        <dbReference type="SMART" id="SM00967"/>
    </source>
</evidence>
<dbReference type="SUPFAM" id="SSF55315">
    <property type="entry name" value="L30e-like"/>
    <property type="match status" value="1"/>
</dbReference>
<dbReference type="SMART" id="SM00967">
    <property type="entry name" value="SpoU_sub_bind"/>
    <property type="match status" value="1"/>
</dbReference>
<dbReference type="Proteomes" id="UP000599578">
    <property type="component" value="Unassembled WGS sequence"/>
</dbReference>
<dbReference type="InterPro" id="IPR029064">
    <property type="entry name" value="Ribosomal_eL30-like_sf"/>
</dbReference>
<dbReference type="EC" id="2.1.1.185" evidence="6"/>
<accession>A0A918DU09</accession>
<organism evidence="8 9">
    <name type="scientific">Marinobacterium nitratireducens</name>
    <dbReference type="NCBI Taxonomy" id="518897"/>
    <lineage>
        <taxon>Bacteria</taxon>
        <taxon>Pseudomonadati</taxon>
        <taxon>Pseudomonadota</taxon>
        <taxon>Gammaproteobacteria</taxon>
        <taxon>Oceanospirillales</taxon>
        <taxon>Oceanospirillaceae</taxon>
        <taxon>Marinobacterium</taxon>
    </lineage>
</organism>
<dbReference type="Pfam" id="PF08032">
    <property type="entry name" value="SpoU_sub_bind"/>
    <property type="match status" value="1"/>
</dbReference>
<dbReference type="NCBIfam" id="TIGR00186">
    <property type="entry name" value="rRNA_methyl_3"/>
    <property type="match status" value="1"/>
</dbReference>
<dbReference type="Gene3D" id="3.40.1280.10">
    <property type="match status" value="1"/>
</dbReference>
<evidence type="ECO:0000313" key="8">
    <source>
        <dbReference type="EMBL" id="GGO82393.1"/>
    </source>
</evidence>
<dbReference type="InterPro" id="IPR029026">
    <property type="entry name" value="tRNA_m1G_MTases_N"/>
</dbReference>
<dbReference type="PANTHER" id="PTHR46429">
    <property type="entry name" value="23S RRNA (GUANOSINE-2'-O-)-METHYLTRANSFERASE RLMB"/>
    <property type="match status" value="1"/>
</dbReference>
<evidence type="ECO:0000256" key="4">
    <source>
        <dbReference type="ARBA" id="ARBA00022679"/>
    </source>
</evidence>
<dbReference type="InterPro" id="IPR004441">
    <property type="entry name" value="rRNA_MeTrfase_TrmH"/>
</dbReference>
<comment type="catalytic activity">
    <reaction evidence="6">
        <text>guanosine(2251) in 23S rRNA + S-adenosyl-L-methionine = 2'-O-methylguanosine(2251) in 23S rRNA + S-adenosyl-L-homocysteine + H(+)</text>
        <dbReference type="Rhea" id="RHEA:24140"/>
        <dbReference type="Rhea" id="RHEA-COMP:10239"/>
        <dbReference type="Rhea" id="RHEA-COMP:10241"/>
        <dbReference type="ChEBI" id="CHEBI:15378"/>
        <dbReference type="ChEBI" id="CHEBI:57856"/>
        <dbReference type="ChEBI" id="CHEBI:59789"/>
        <dbReference type="ChEBI" id="CHEBI:74269"/>
        <dbReference type="ChEBI" id="CHEBI:74445"/>
        <dbReference type="EC" id="2.1.1.185"/>
    </reaction>
</comment>
<dbReference type="InterPro" id="IPR029028">
    <property type="entry name" value="Alpha/beta_knot_MTases"/>
</dbReference>
<evidence type="ECO:0000256" key="6">
    <source>
        <dbReference type="HAMAP-Rule" id="MF_01887"/>
    </source>
</evidence>
<keyword evidence="9" id="KW-1185">Reference proteome</keyword>
<comment type="caution">
    <text evidence="8">The sequence shown here is derived from an EMBL/GenBank/DDBJ whole genome shotgun (WGS) entry which is preliminary data.</text>
</comment>
<dbReference type="GO" id="GO:0005829">
    <property type="term" value="C:cytosol"/>
    <property type="evidence" value="ECO:0007669"/>
    <property type="project" value="TreeGrafter"/>
</dbReference>
<dbReference type="GO" id="GO:0003723">
    <property type="term" value="F:RNA binding"/>
    <property type="evidence" value="ECO:0007669"/>
    <property type="project" value="InterPro"/>
</dbReference>
<dbReference type="FunFam" id="3.40.1280.10:FF:000005">
    <property type="entry name" value="23S rRNA (guanosine-2'-O-)-methyltransferase RlmB"/>
    <property type="match status" value="1"/>
</dbReference>
<feature type="binding site" evidence="6">
    <location>
        <position position="198"/>
    </location>
    <ligand>
        <name>S-adenosyl-L-methionine</name>
        <dbReference type="ChEBI" id="CHEBI:59789"/>
    </ligand>
</feature>
<keyword evidence="4 6" id="KW-0808">Transferase</keyword>
<keyword evidence="5 6" id="KW-0949">S-adenosyl-L-methionine</keyword>
<comment type="function">
    <text evidence="6">Specifically methylates the ribose of guanosine 2251 in 23S rRNA.</text>
</comment>
<comment type="subcellular location">
    <subcellularLocation>
        <location evidence="6">Cytoplasm</location>
    </subcellularLocation>
</comment>
<dbReference type="Gene3D" id="3.30.1330.30">
    <property type="match status" value="1"/>
</dbReference>
<sequence>MQDEILFGQHAVRTALKKDARRIKRLLVQKGRRDERMQQLLSLAAEVHIRPQEVDRRELERLAGDGVHQGVLVVCEPMRSHDESFLEQLLDSLEGQPLLLVLDGVTDPHNLGACLRTADAAGVQAVIAPKDKSAPLNATVSKVACGAAEVVPYVQVTNLARTLQSLQQRGIWITGTAGEAEQLVYEADLKGPMALVMGAEGKGMRRLTREHCDQLVKIPMAGEVSSLNVSVATGVCLFEAVRQRCVGAAPRRE</sequence>
<dbReference type="Pfam" id="PF00588">
    <property type="entry name" value="SpoU_methylase"/>
    <property type="match status" value="1"/>
</dbReference>
<dbReference type="AlphaFoldDB" id="A0A918DU09"/>
<evidence type="ECO:0000256" key="1">
    <source>
        <dbReference type="ARBA" id="ARBA00022490"/>
    </source>
</evidence>
<protein>
    <recommendedName>
        <fullName evidence="6">23S rRNA (guanosine-2'-O-)-methyltransferase RlmB</fullName>
        <ecNumber evidence="6">2.1.1.185</ecNumber>
    </recommendedName>
    <alternativeName>
        <fullName evidence="6">23S rRNA (guanosine2251 2'-O)-methyltransferase</fullName>
    </alternativeName>
    <alternativeName>
        <fullName evidence="6">23S rRNA Gm2251 2'-O-methyltransferase</fullName>
    </alternativeName>
</protein>
<evidence type="ECO:0000256" key="2">
    <source>
        <dbReference type="ARBA" id="ARBA00022552"/>
    </source>
</evidence>
<dbReference type="SUPFAM" id="SSF75217">
    <property type="entry name" value="alpha/beta knot"/>
    <property type="match status" value="1"/>
</dbReference>
<keyword evidence="1 6" id="KW-0963">Cytoplasm</keyword>
<dbReference type="EMBL" id="BMLT01000005">
    <property type="protein sequence ID" value="GGO82393.1"/>
    <property type="molecule type" value="Genomic_DNA"/>
</dbReference>
<dbReference type="PANTHER" id="PTHR46429:SF1">
    <property type="entry name" value="23S RRNA (GUANOSINE-2'-O-)-METHYLTRANSFERASE RLMB"/>
    <property type="match status" value="1"/>
</dbReference>
<reference evidence="8 9" key="1">
    <citation type="journal article" date="2014" name="Int. J. Syst. Evol. Microbiol.">
        <title>Complete genome sequence of Corynebacterium casei LMG S-19264T (=DSM 44701T), isolated from a smear-ripened cheese.</title>
        <authorList>
            <consortium name="US DOE Joint Genome Institute (JGI-PGF)"/>
            <person name="Walter F."/>
            <person name="Albersmeier A."/>
            <person name="Kalinowski J."/>
            <person name="Ruckert C."/>
        </authorList>
    </citation>
    <scope>NUCLEOTIDE SEQUENCE [LARGE SCALE GENOMIC DNA]</scope>
    <source>
        <strain evidence="8 9">CGMCC 1.7286</strain>
    </source>
</reference>
<evidence type="ECO:0000256" key="5">
    <source>
        <dbReference type="ARBA" id="ARBA00022691"/>
    </source>
</evidence>
<dbReference type="CDD" id="cd18103">
    <property type="entry name" value="SpoU-like_RlmB"/>
    <property type="match status" value="1"/>
</dbReference>
<keyword evidence="3 6" id="KW-0489">Methyltransferase</keyword>
<feature type="domain" description="RNA 2-O ribose methyltransferase substrate binding" evidence="7">
    <location>
        <begin position="5"/>
        <end position="81"/>
    </location>
</feature>
<evidence type="ECO:0000256" key="3">
    <source>
        <dbReference type="ARBA" id="ARBA00022603"/>
    </source>
</evidence>
<comment type="similarity">
    <text evidence="6">Belongs to the class IV-like SAM-binding methyltransferase superfamily. RNA methyltransferase TrmH family. RlmB subfamily.</text>
</comment>
<evidence type="ECO:0000313" key="9">
    <source>
        <dbReference type="Proteomes" id="UP000599578"/>
    </source>
</evidence>
<dbReference type="GO" id="GO:0070039">
    <property type="term" value="F:rRNA (guanosine-2'-O-)-methyltransferase activity"/>
    <property type="evidence" value="ECO:0007669"/>
    <property type="project" value="UniProtKB-UniRule"/>
</dbReference>
<dbReference type="InterPro" id="IPR013123">
    <property type="entry name" value="SpoU_subst-bd"/>
</dbReference>
<dbReference type="InterPro" id="IPR024915">
    <property type="entry name" value="23S_rRNA_MeTrfase_RlmB"/>
</dbReference>
<dbReference type="HAMAP" id="MF_01887">
    <property type="entry name" value="23SrRNA_methyltr_B"/>
    <property type="match status" value="1"/>
</dbReference>
<keyword evidence="2 6" id="KW-0698">rRNA processing</keyword>
<gene>
    <name evidence="6 8" type="primary">rlmB</name>
    <name evidence="8" type="ORF">GCM10011348_23680</name>
</gene>
<dbReference type="RefSeq" id="WP_188860806.1">
    <property type="nucleotide sequence ID" value="NZ_BMLT01000005.1"/>
</dbReference>
<feature type="binding site" evidence="6">
    <location>
        <position position="227"/>
    </location>
    <ligand>
        <name>S-adenosyl-L-methionine</name>
        <dbReference type="ChEBI" id="CHEBI:59789"/>
    </ligand>
</feature>
<proteinExistence type="inferred from homology"/>
<dbReference type="InterPro" id="IPR001537">
    <property type="entry name" value="SpoU_MeTrfase"/>
</dbReference>
<name>A0A918DU09_9GAMM</name>